<organism evidence="2 3">
    <name type="scientific">Pseudolysinimonas kribbensis</name>
    <dbReference type="NCBI Taxonomy" id="433641"/>
    <lineage>
        <taxon>Bacteria</taxon>
        <taxon>Bacillati</taxon>
        <taxon>Actinomycetota</taxon>
        <taxon>Actinomycetes</taxon>
        <taxon>Micrococcales</taxon>
        <taxon>Microbacteriaceae</taxon>
        <taxon>Pseudolysinimonas</taxon>
    </lineage>
</organism>
<sequence length="72" mass="7068">MGIAGGAGEIVLVVAGAPDRAADPAQAVARVLELVAAGARLKDASAEVAAETGLPRRELYDAALAARSTPSA</sequence>
<dbReference type="Pfam" id="PF23016">
    <property type="entry name" value="RsmI_C"/>
    <property type="match status" value="1"/>
</dbReference>
<accession>A0ABQ6K6K9</accession>
<dbReference type="Proteomes" id="UP001157034">
    <property type="component" value="Unassembled WGS sequence"/>
</dbReference>
<keyword evidence="3" id="KW-1185">Reference proteome</keyword>
<comment type="caution">
    <text evidence="2">The sequence shown here is derived from an EMBL/GenBank/DDBJ whole genome shotgun (WGS) entry which is preliminary data.</text>
</comment>
<proteinExistence type="predicted"/>
<reference evidence="3" key="1">
    <citation type="journal article" date="2019" name="Int. J. Syst. Evol. Microbiol.">
        <title>The Global Catalogue of Microorganisms (GCM) 10K type strain sequencing project: providing services to taxonomists for standard genome sequencing and annotation.</title>
        <authorList>
            <consortium name="The Broad Institute Genomics Platform"/>
            <consortium name="The Broad Institute Genome Sequencing Center for Infectious Disease"/>
            <person name="Wu L."/>
            <person name="Ma J."/>
        </authorList>
    </citation>
    <scope>NUCLEOTIDE SEQUENCE [LARGE SCALE GENOMIC DNA]</scope>
    <source>
        <strain evidence="3">NBRC 108894</strain>
    </source>
</reference>
<evidence type="ECO:0000313" key="2">
    <source>
        <dbReference type="EMBL" id="GMA96068.1"/>
    </source>
</evidence>
<feature type="domain" description="RsmI HTH" evidence="1">
    <location>
        <begin position="22"/>
        <end position="66"/>
    </location>
</feature>
<evidence type="ECO:0000259" key="1">
    <source>
        <dbReference type="Pfam" id="PF23016"/>
    </source>
</evidence>
<dbReference type="InterPro" id="IPR053910">
    <property type="entry name" value="RsmI_HTH"/>
</dbReference>
<protein>
    <recommendedName>
        <fullName evidence="1">RsmI HTH domain-containing protein</fullName>
    </recommendedName>
</protein>
<name>A0ABQ6K6K9_9MICO</name>
<evidence type="ECO:0000313" key="3">
    <source>
        <dbReference type="Proteomes" id="UP001157034"/>
    </source>
</evidence>
<gene>
    <name evidence="2" type="ORF">GCM10025881_28920</name>
</gene>
<dbReference type="EMBL" id="BSVB01000001">
    <property type="protein sequence ID" value="GMA96068.1"/>
    <property type="molecule type" value="Genomic_DNA"/>
</dbReference>